<organism evidence="1 2">
    <name type="scientific">Oldenlandia corymbosa var. corymbosa</name>
    <dbReference type="NCBI Taxonomy" id="529605"/>
    <lineage>
        <taxon>Eukaryota</taxon>
        <taxon>Viridiplantae</taxon>
        <taxon>Streptophyta</taxon>
        <taxon>Embryophyta</taxon>
        <taxon>Tracheophyta</taxon>
        <taxon>Spermatophyta</taxon>
        <taxon>Magnoliopsida</taxon>
        <taxon>eudicotyledons</taxon>
        <taxon>Gunneridae</taxon>
        <taxon>Pentapetalae</taxon>
        <taxon>asterids</taxon>
        <taxon>lamiids</taxon>
        <taxon>Gentianales</taxon>
        <taxon>Rubiaceae</taxon>
        <taxon>Rubioideae</taxon>
        <taxon>Spermacoceae</taxon>
        <taxon>Hedyotis-Oldenlandia complex</taxon>
        <taxon>Oldenlandia</taxon>
    </lineage>
</organism>
<evidence type="ECO:0000313" key="2">
    <source>
        <dbReference type="Proteomes" id="UP001161247"/>
    </source>
</evidence>
<dbReference type="EMBL" id="OX459118">
    <property type="protein sequence ID" value="CAI9090454.1"/>
    <property type="molecule type" value="Genomic_DNA"/>
</dbReference>
<dbReference type="AlphaFoldDB" id="A0AAV1C4A7"/>
<evidence type="ECO:0000313" key="1">
    <source>
        <dbReference type="EMBL" id="CAI9090454.1"/>
    </source>
</evidence>
<gene>
    <name evidence="1" type="ORF">OLC1_LOCUS2614</name>
</gene>
<dbReference type="Proteomes" id="UP001161247">
    <property type="component" value="Chromosome 1"/>
</dbReference>
<proteinExistence type="predicted"/>
<reference evidence="1" key="1">
    <citation type="submission" date="2023-03" db="EMBL/GenBank/DDBJ databases">
        <authorList>
            <person name="Julca I."/>
        </authorList>
    </citation>
    <scope>NUCLEOTIDE SEQUENCE</scope>
</reference>
<keyword evidence="2" id="KW-1185">Reference proteome</keyword>
<protein>
    <submittedName>
        <fullName evidence="1">OLC1v1025231C1</fullName>
    </submittedName>
</protein>
<name>A0AAV1C4A7_OLDCO</name>
<sequence>MTLGTSWGQQSPYQGFQASWPVTPGMQQVGNATNNTVARNVKETNQFQLQNAAFPQQVLPMQHQQGSAVVLSQLSGQERVSRVTHNPHHQRLWGQGGGRHRVDLGNDVRQEPMQKRTIISNRILRQVVIRL</sequence>
<accession>A0AAV1C4A7</accession>